<sequence length="42" mass="4765">MFHVEHSKRPKADESDFISLRPLFVQRKPPAVPGVQEALSYG</sequence>
<evidence type="ECO:0000313" key="2">
    <source>
        <dbReference type="Proteomes" id="UP000006462"/>
    </source>
</evidence>
<name>A0ABP2HQK6_9BACT</name>
<proteinExistence type="predicted"/>
<evidence type="ECO:0000313" key="1">
    <source>
        <dbReference type="EMBL" id="EFB89667.1"/>
    </source>
</evidence>
<dbReference type="EMBL" id="ADFP01000123">
    <property type="protein sequence ID" value="EFB89667.1"/>
    <property type="molecule type" value="Genomic_DNA"/>
</dbReference>
<comment type="caution">
    <text evidence="1">The sequence shown here is derived from an EMBL/GenBank/DDBJ whole genome shotgun (WGS) entry which is preliminary data.</text>
</comment>
<protein>
    <submittedName>
        <fullName evidence="1">Uncharacterized protein</fullName>
    </submittedName>
</protein>
<accession>A0ABP2HQK6</accession>
<keyword evidence="2" id="KW-1185">Reference proteome</keyword>
<organism evidence="1 2">
    <name type="scientific">Pyramidobacter piscolens W5455</name>
    <dbReference type="NCBI Taxonomy" id="352165"/>
    <lineage>
        <taxon>Bacteria</taxon>
        <taxon>Thermotogati</taxon>
        <taxon>Synergistota</taxon>
        <taxon>Synergistia</taxon>
        <taxon>Synergistales</taxon>
        <taxon>Dethiosulfovibrionaceae</taxon>
        <taxon>Pyramidobacter</taxon>
    </lineage>
</organism>
<gene>
    <name evidence="1" type="ORF">HMPREF7215_2402</name>
</gene>
<dbReference type="Proteomes" id="UP000006462">
    <property type="component" value="Unassembled WGS sequence"/>
</dbReference>
<reference evidence="1 2" key="1">
    <citation type="submission" date="2009-12" db="EMBL/GenBank/DDBJ databases">
        <authorList>
            <person name="Shrivastava S."/>
            <person name="Madupu R."/>
            <person name="Durkin A.S."/>
            <person name="Torralba M."/>
            <person name="Methe B."/>
            <person name="Sutton G.G."/>
            <person name="Strausberg R.L."/>
            <person name="Nelson K.E."/>
        </authorList>
    </citation>
    <scope>NUCLEOTIDE SEQUENCE [LARGE SCALE GENOMIC DNA]</scope>
    <source>
        <strain evidence="1 2">W5455</strain>
    </source>
</reference>